<accession>A0A0N1HR54</accession>
<feature type="compositionally biased region" description="Basic residues" evidence="1">
    <location>
        <begin position="144"/>
        <end position="155"/>
    </location>
</feature>
<dbReference type="OMA" id="HRTEREH"/>
<feature type="region of interest" description="Disordered" evidence="1">
    <location>
        <begin position="70"/>
        <end position="227"/>
    </location>
</feature>
<protein>
    <submittedName>
        <fullName evidence="2">Splicing factor PTSR1 interacting protein</fullName>
    </submittedName>
</protein>
<feature type="compositionally biased region" description="Basic and acidic residues" evidence="1">
    <location>
        <begin position="208"/>
        <end position="219"/>
    </location>
</feature>
<dbReference type="Proteomes" id="UP000038009">
    <property type="component" value="Unassembled WGS sequence"/>
</dbReference>
<evidence type="ECO:0000313" key="3">
    <source>
        <dbReference type="Proteomes" id="UP000038009"/>
    </source>
</evidence>
<dbReference type="EMBL" id="LJSK01000648">
    <property type="protein sequence ID" value="KPI82638.1"/>
    <property type="molecule type" value="Genomic_DNA"/>
</dbReference>
<dbReference type="OrthoDB" id="268042at2759"/>
<dbReference type="VEuPathDB" id="TriTrypDB:Lsey_0648_0020"/>
<feature type="compositionally biased region" description="Basic and acidic residues" evidence="1">
    <location>
        <begin position="103"/>
        <end position="114"/>
    </location>
</feature>
<evidence type="ECO:0000256" key="1">
    <source>
        <dbReference type="SAM" id="MobiDB-lite"/>
    </source>
</evidence>
<proteinExistence type="predicted"/>
<feature type="compositionally biased region" description="Basic and acidic residues" evidence="1">
    <location>
        <begin position="122"/>
        <end position="143"/>
    </location>
</feature>
<feature type="compositionally biased region" description="Basic and acidic residues" evidence="1">
    <location>
        <begin position="176"/>
        <end position="201"/>
    </location>
</feature>
<gene>
    <name evidence="2" type="ORF">ABL78_8350</name>
</gene>
<name>A0A0N1HR54_LEPSE</name>
<feature type="compositionally biased region" description="Low complexity" evidence="1">
    <location>
        <begin position="83"/>
        <end position="98"/>
    </location>
</feature>
<evidence type="ECO:0000313" key="2">
    <source>
        <dbReference type="EMBL" id="KPI82638.1"/>
    </source>
</evidence>
<comment type="caution">
    <text evidence="2">The sequence shown here is derived from an EMBL/GenBank/DDBJ whole genome shotgun (WGS) entry which is preliminary data.</text>
</comment>
<keyword evidence="3" id="KW-1185">Reference proteome</keyword>
<reference evidence="2 3" key="1">
    <citation type="journal article" date="2015" name="PLoS Pathog.">
        <title>Leptomonas seymouri: Adaptations to the Dixenous Life Cycle Analyzed by Genome Sequencing, Transcriptome Profiling and Co-infection with Leishmania donovani.</title>
        <authorList>
            <person name="Kraeva N."/>
            <person name="Butenko A."/>
            <person name="Hlavacova J."/>
            <person name="Kostygov A."/>
            <person name="Myskova J."/>
            <person name="Grybchuk D."/>
            <person name="Lestinova T."/>
            <person name="Votypka J."/>
            <person name="Volf P."/>
            <person name="Opperdoes F."/>
            <person name="Flegontov P."/>
            <person name="Lukes J."/>
            <person name="Yurchenko V."/>
        </authorList>
    </citation>
    <scope>NUCLEOTIDE SEQUENCE [LARGE SCALE GENOMIC DNA]</scope>
    <source>
        <strain evidence="2 3">ATCC 30220</strain>
    </source>
</reference>
<organism evidence="2 3">
    <name type="scientific">Leptomonas seymouri</name>
    <dbReference type="NCBI Taxonomy" id="5684"/>
    <lineage>
        <taxon>Eukaryota</taxon>
        <taxon>Discoba</taxon>
        <taxon>Euglenozoa</taxon>
        <taxon>Kinetoplastea</taxon>
        <taxon>Metakinetoplastina</taxon>
        <taxon>Trypanosomatida</taxon>
        <taxon>Trypanosomatidae</taxon>
        <taxon>Leishmaniinae</taxon>
        <taxon>Leptomonas</taxon>
    </lineage>
</organism>
<sequence>MDVIPPEYDAATKERVYRQEWLEYFNYIGYEAAMRDFSAQYHALFPNGHQRQLVRPAQAPLIGLAGEPLQLQPQKKVEDGRAASEASLRSSAGSSAPSNTWDGPRRPAEADRRDRSRHPHSSRRDGLYSTTRDRDNRVDEDERRRRRHRHRSHPRSSRDDGHYISSSSSRRRRRSAERDDRRGWHSSSHDDDSRRHRREGESVPSRSRAYDDRREDALRRRPLNHRR</sequence>
<dbReference type="AlphaFoldDB" id="A0A0N1HR54"/>